<accession>A0ABP9GPI1</accession>
<organism evidence="2 3">
    <name type="scientific">Streptomonospora halophila</name>
    <dbReference type="NCBI Taxonomy" id="427369"/>
    <lineage>
        <taxon>Bacteria</taxon>
        <taxon>Bacillati</taxon>
        <taxon>Actinomycetota</taxon>
        <taxon>Actinomycetes</taxon>
        <taxon>Streptosporangiales</taxon>
        <taxon>Nocardiopsidaceae</taxon>
        <taxon>Streptomonospora</taxon>
    </lineage>
</organism>
<evidence type="ECO:0000313" key="2">
    <source>
        <dbReference type="EMBL" id="GAA4941950.1"/>
    </source>
</evidence>
<comment type="caution">
    <text evidence="2">The sequence shown here is derived from an EMBL/GenBank/DDBJ whole genome shotgun (WGS) entry which is preliminary data.</text>
</comment>
<feature type="compositionally biased region" description="Low complexity" evidence="1">
    <location>
        <begin position="62"/>
        <end position="76"/>
    </location>
</feature>
<evidence type="ECO:0000256" key="1">
    <source>
        <dbReference type="SAM" id="MobiDB-lite"/>
    </source>
</evidence>
<dbReference type="EMBL" id="BAABIK010000012">
    <property type="protein sequence ID" value="GAA4941950.1"/>
    <property type="molecule type" value="Genomic_DNA"/>
</dbReference>
<evidence type="ECO:0000313" key="3">
    <source>
        <dbReference type="Proteomes" id="UP001499993"/>
    </source>
</evidence>
<dbReference type="Proteomes" id="UP001499993">
    <property type="component" value="Unassembled WGS sequence"/>
</dbReference>
<name>A0ABP9GPI1_9ACTN</name>
<keyword evidence="3" id="KW-1185">Reference proteome</keyword>
<protein>
    <submittedName>
        <fullName evidence="2">Uncharacterized protein</fullName>
    </submittedName>
</protein>
<feature type="region of interest" description="Disordered" evidence="1">
    <location>
        <begin position="23"/>
        <end position="95"/>
    </location>
</feature>
<feature type="compositionally biased region" description="Basic and acidic residues" evidence="1">
    <location>
        <begin position="30"/>
        <end position="46"/>
    </location>
</feature>
<proteinExistence type="predicted"/>
<sequence length="95" mass="9715">MELPGPAGQAAAGVYAKRYGIEAPASASGRRPDPSRAARSPCRDPSRTASAAPRGGAPPGRPYCRAAGSRRAACCGTPVRPARPAARLGGMHKRH</sequence>
<gene>
    <name evidence="2" type="ORF">GCM10023224_25260</name>
</gene>
<reference evidence="3" key="1">
    <citation type="journal article" date="2019" name="Int. J. Syst. Evol. Microbiol.">
        <title>The Global Catalogue of Microorganisms (GCM) 10K type strain sequencing project: providing services to taxonomists for standard genome sequencing and annotation.</title>
        <authorList>
            <consortium name="The Broad Institute Genomics Platform"/>
            <consortium name="The Broad Institute Genome Sequencing Center for Infectious Disease"/>
            <person name="Wu L."/>
            <person name="Ma J."/>
        </authorList>
    </citation>
    <scope>NUCLEOTIDE SEQUENCE [LARGE SCALE GENOMIC DNA]</scope>
    <source>
        <strain evidence="3">JCM 18123</strain>
    </source>
</reference>